<proteinExistence type="predicted"/>
<feature type="transmembrane region" description="Helical" evidence="6">
    <location>
        <begin position="446"/>
        <end position="465"/>
    </location>
</feature>
<comment type="subcellular location">
    <subcellularLocation>
        <location evidence="1">Membrane</location>
        <topology evidence="1">Multi-pass membrane protein</topology>
    </subcellularLocation>
</comment>
<feature type="compositionally biased region" description="Pro residues" evidence="5">
    <location>
        <begin position="889"/>
        <end position="900"/>
    </location>
</feature>
<keyword evidence="4 6" id="KW-0472">Membrane</keyword>
<dbReference type="Bgee" id="ENSOANG00000009985">
    <property type="expression patterns" value="Expressed in testis"/>
</dbReference>
<feature type="transmembrane region" description="Helical" evidence="6">
    <location>
        <begin position="477"/>
        <end position="507"/>
    </location>
</feature>
<dbReference type="GO" id="GO:0015116">
    <property type="term" value="F:sulfate transmembrane transporter activity"/>
    <property type="evidence" value="ECO:0000318"/>
    <property type="project" value="GO_Central"/>
</dbReference>
<evidence type="ECO:0000256" key="4">
    <source>
        <dbReference type="ARBA" id="ARBA00023136"/>
    </source>
</evidence>
<evidence type="ECO:0000313" key="9">
    <source>
        <dbReference type="Proteomes" id="UP000002279"/>
    </source>
</evidence>
<dbReference type="PROSITE" id="PS50801">
    <property type="entry name" value="STAS"/>
    <property type="match status" value="1"/>
</dbReference>
<protein>
    <recommendedName>
        <fullName evidence="7">STAS domain-containing protein</fullName>
    </recommendedName>
</protein>
<dbReference type="Proteomes" id="UP000002279">
    <property type="component" value="Chromosome 7"/>
</dbReference>
<dbReference type="Pfam" id="PF00916">
    <property type="entry name" value="Sulfate_transp"/>
    <property type="match status" value="1"/>
</dbReference>
<dbReference type="InParanoid" id="A0A6I8N6X2"/>
<evidence type="ECO:0000256" key="1">
    <source>
        <dbReference type="ARBA" id="ARBA00004141"/>
    </source>
</evidence>
<dbReference type="FunCoup" id="A0A6I8N6X2">
    <property type="interactions" value="48"/>
</dbReference>
<dbReference type="InterPro" id="IPR002645">
    <property type="entry name" value="STAS_dom"/>
</dbReference>
<feature type="transmembrane region" description="Helical" evidence="6">
    <location>
        <begin position="142"/>
        <end position="164"/>
    </location>
</feature>
<dbReference type="GO" id="GO:0005886">
    <property type="term" value="C:plasma membrane"/>
    <property type="evidence" value="ECO:0000318"/>
    <property type="project" value="GO_Central"/>
</dbReference>
<evidence type="ECO:0000256" key="6">
    <source>
        <dbReference type="SAM" id="Phobius"/>
    </source>
</evidence>
<dbReference type="GO" id="GO:1902358">
    <property type="term" value="P:sulfate transmembrane transport"/>
    <property type="evidence" value="ECO:0000318"/>
    <property type="project" value="GO_Central"/>
</dbReference>
<feature type="transmembrane region" description="Helical" evidence="6">
    <location>
        <begin position="266"/>
        <end position="284"/>
    </location>
</feature>
<feature type="region of interest" description="Disordered" evidence="5">
    <location>
        <begin position="687"/>
        <end position="744"/>
    </location>
</feature>
<feature type="transmembrane region" description="Helical" evidence="6">
    <location>
        <begin position="110"/>
        <end position="130"/>
    </location>
</feature>
<reference evidence="8" key="3">
    <citation type="submission" date="2025-09" db="UniProtKB">
        <authorList>
            <consortium name="Ensembl"/>
        </authorList>
    </citation>
    <scope>IDENTIFICATION</scope>
    <source>
        <strain evidence="8">Glennie</strain>
    </source>
</reference>
<feature type="transmembrane region" description="Helical" evidence="6">
    <location>
        <begin position="184"/>
        <end position="210"/>
    </location>
</feature>
<feature type="transmembrane region" description="Helical" evidence="6">
    <location>
        <begin position="343"/>
        <end position="362"/>
    </location>
</feature>
<dbReference type="PANTHER" id="PTHR11814">
    <property type="entry name" value="SULFATE TRANSPORTER"/>
    <property type="match status" value="1"/>
</dbReference>
<dbReference type="GeneTree" id="ENSGT01150000286920"/>
<dbReference type="Ensembl" id="ENSOANT00000061690.1">
    <property type="protein sequence ID" value="ENSOANP00000036667.1"/>
    <property type="gene ID" value="ENSOANG00000009985.3"/>
</dbReference>
<organism evidence="8 9">
    <name type="scientific">Ornithorhynchus anatinus</name>
    <name type="common">Duckbill platypus</name>
    <dbReference type="NCBI Taxonomy" id="9258"/>
    <lineage>
        <taxon>Eukaryota</taxon>
        <taxon>Metazoa</taxon>
        <taxon>Chordata</taxon>
        <taxon>Craniata</taxon>
        <taxon>Vertebrata</taxon>
        <taxon>Euteleostomi</taxon>
        <taxon>Mammalia</taxon>
        <taxon>Monotremata</taxon>
        <taxon>Ornithorhynchidae</taxon>
        <taxon>Ornithorhynchus</taxon>
    </lineage>
</organism>
<feature type="compositionally biased region" description="Acidic residues" evidence="5">
    <location>
        <begin position="874"/>
        <end position="885"/>
    </location>
</feature>
<gene>
    <name evidence="8" type="primary">SLC26A8</name>
</gene>
<keyword evidence="3 6" id="KW-1133">Transmembrane helix</keyword>
<feature type="region of interest" description="Disordered" evidence="5">
    <location>
        <begin position="865"/>
        <end position="909"/>
    </location>
</feature>
<keyword evidence="9" id="KW-1185">Reference proteome</keyword>
<dbReference type="InterPro" id="IPR011547">
    <property type="entry name" value="SLC26A/SulP_dom"/>
</dbReference>
<name>A0A6I8N6X2_ORNAN</name>
<feature type="transmembrane region" description="Helical" evidence="6">
    <location>
        <begin position="59"/>
        <end position="78"/>
    </location>
</feature>
<evidence type="ECO:0000313" key="8">
    <source>
        <dbReference type="Ensembl" id="ENSOANP00000036667.1"/>
    </source>
</evidence>
<dbReference type="GO" id="GO:0140900">
    <property type="term" value="F:chloride:bicarbonate antiporter activity"/>
    <property type="evidence" value="ECO:0000318"/>
    <property type="project" value="GO_Central"/>
</dbReference>
<accession>A0A6I8N6X2</accession>
<feature type="region of interest" description="Disordered" evidence="5">
    <location>
        <begin position="838"/>
        <end position="857"/>
    </location>
</feature>
<evidence type="ECO:0000256" key="3">
    <source>
        <dbReference type="ARBA" id="ARBA00022989"/>
    </source>
</evidence>
<dbReference type="SUPFAM" id="SSF52091">
    <property type="entry name" value="SpoIIaa-like"/>
    <property type="match status" value="1"/>
</dbReference>
<dbReference type="InterPro" id="IPR036513">
    <property type="entry name" value="STAS_dom_sf"/>
</dbReference>
<feature type="transmembrane region" description="Helical" evidence="6">
    <location>
        <begin position="383"/>
        <end position="410"/>
    </location>
</feature>
<evidence type="ECO:0000256" key="2">
    <source>
        <dbReference type="ARBA" id="ARBA00022692"/>
    </source>
</evidence>
<dbReference type="AlphaFoldDB" id="A0A6I8N6X2"/>
<dbReference type="InterPro" id="IPR001902">
    <property type="entry name" value="SLC26A/SulP_fam"/>
</dbReference>
<evidence type="ECO:0000259" key="7">
    <source>
        <dbReference type="PROSITE" id="PS50801"/>
    </source>
</evidence>
<reference evidence="8 9" key="1">
    <citation type="journal article" date="2008" name="Nature">
        <title>Genome analysis of the platypus reveals unique signatures of evolution.</title>
        <authorList>
            <person name="Warren W.C."/>
            <person name="Hillier L.W."/>
            <person name="Marshall Graves J.A."/>
            <person name="Birney E."/>
            <person name="Ponting C.P."/>
            <person name="Grutzner F."/>
            <person name="Belov K."/>
            <person name="Miller W."/>
            <person name="Clarke L."/>
            <person name="Chinwalla A.T."/>
            <person name="Yang S.P."/>
            <person name="Heger A."/>
            <person name="Locke D.P."/>
            <person name="Miethke P."/>
            <person name="Waters P.D."/>
            <person name="Veyrunes F."/>
            <person name="Fulton L."/>
            <person name="Fulton B."/>
            <person name="Graves T."/>
            <person name="Wallis J."/>
            <person name="Puente X.S."/>
            <person name="Lopez-Otin C."/>
            <person name="Ordonez G.R."/>
            <person name="Eichler E.E."/>
            <person name="Chen L."/>
            <person name="Cheng Z."/>
            <person name="Deakin J.E."/>
            <person name="Alsop A."/>
            <person name="Thompson K."/>
            <person name="Kirby P."/>
            <person name="Papenfuss A.T."/>
            <person name="Wakefield M.J."/>
            <person name="Olender T."/>
            <person name="Lancet D."/>
            <person name="Huttley G.A."/>
            <person name="Smit A.F."/>
            <person name="Pask A."/>
            <person name="Temple-Smith P."/>
            <person name="Batzer M.A."/>
            <person name="Walker J.A."/>
            <person name="Konkel M.K."/>
            <person name="Harris R.S."/>
            <person name="Whittington C.M."/>
            <person name="Wong E.S."/>
            <person name="Gemmell N.J."/>
            <person name="Buschiazzo E."/>
            <person name="Vargas Jentzsch I.M."/>
            <person name="Merkel A."/>
            <person name="Schmitz J."/>
            <person name="Zemann A."/>
            <person name="Churakov G."/>
            <person name="Kriegs J.O."/>
            <person name="Brosius J."/>
            <person name="Murchison E.P."/>
            <person name="Sachidanandam R."/>
            <person name="Smith C."/>
            <person name="Hannon G.J."/>
            <person name="Tsend-Ayush E."/>
            <person name="McMillan D."/>
            <person name="Attenborough R."/>
            <person name="Rens W."/>
            <person name="Ferguson-Smith M."/>
            <person name="Lefevre C.M."/>
            <person name="Sharp J.A."/>
            <person name="Nicholas K.R."/>
            <person name="Ray D.A."/>
            <person name="Kube M."/>
            <person name="Reinhardt R."/>
            <person name="Pringle T.H."/>
            <person name="Taylor J."/>
            <person name="Jones R.C."/>
            <person name="Nixon B."/>
            <person name="Dacheux J.L."/>
            <person name="Niwa H."/>
            <person name="Sekita Y."/>
            <person name="Huang X."/>
            <person name="Stark A."/>
            <person name="Kheradpour P."/>
            <person name="Kellis M."/>
            <person name="Flicek P."/>
            <person name="Chen Y."/>
            <person name="Webber C."/>
            <person name="Hardison R."/>
            <person name="Nelson J."/>
            <person name="Hallsworth-Pepin K."/>
            <person name="Delehaunty K."/>
            <person name="Markovic C."/>
            <person name="Minx P."/>
            <person name="Feng Y."/>
            <person name="Kremitzki C."/>
            <person name="Mitreva M."/>
            <person name="Glasscock J."/>
            <person name="Wylie T."/>
            <person name="Wohldmann P."/>
            <person name="Thiru P."/>
            <person name="Nhan M.N."/>
            <person name="Pohl C.S."/>
            <person name="Smith S.M."/>
            <person name="Hou S."/>
            <person name="Nefedov M."/>
            <person name="de Jong P.J."/>
            <person name="Renfree M.B."/>
            <person name="Mardis E.R."/>
            <person name="Wilson R.K."/>
        </authorList>
    </citation>
    <scope>NUCLEOTIDE SEQUENCE [LARGE SCALE GENOMIC DNA]</scope>
    <source>
        <strain evidence="8 9">Glennie</strain>
    </source>
</reference>
<feature type="region of interest" description="Disordered" evidence="5">
    <location>
        <begin position="656"/>
        <end position="675"/>
    </location>
</feature>
<reference evidence="8" key="2">
    <citation type="submission" date="2025-08" db="UniProtKB">
        <authorList>
            <consortium name="Ensembl"/>
        </authorList>
    </citation>
    <scope>IDENTIFICATION</scope>
    <source>
        <strain evidence="8">Glennie</strain>
    </source>
</reference>
<feature type="transmembrane region" description="Helical" evidence="6">
    <location>
        <begin position="222"/>
        <end position="246"/>
    </location>
</feature>
<keyword evidence="2 6" id="KW-0812">Transmembrane</keyword>
<dbReference type="GO" id="GO:1902476">
    <property type="term" value="P:chloride transmembrane transport"/>
    <property type="evidence" value="ECO:0000318"/>
    <property type="project" value="GO_Central"/>
</dbReference>
<feature type="transmembrane region" description="Helical" evidence="6">
    <location>
        <begin position="416"/>
        <end position="434"/>
    </location>
</feature>
<feature type="domain" description="STAS" evidence="7">
    <location>
        <begin position="749"/>
        <end position="817"/>
    </location>
</feature>
<dbReference type="GO" id="GO:0019531">
    <property type="term" value="F:oxalate transmembrane transporter activity"/>
    <property type="evidence" value="ECO:0000318"/>
    <property type="project" value="GO_Central"/>
</dbReference>
<feature type="compositionally biased region" description="Polar residues" evidence="5">
    <location>
        <begin position="726"/>
        <end position="744"/>
    </location>
</feature>
<feature type="compositionally biased region" description="Basic and acidic residues" evidence="5">
    <location>
        <begin position="847"/>
        <end position="857"/>
    </location>
</feature>
<evidence type="ECO:0000256" key="5">
    <source>
        <dbReference type="SAM" id="MobiDB-lite"/>
    </source>
</evidence>
<sequence>MSFGSRNRARKYIYNVRRDVYNEENFQREHKRRPSSVNVDIHITTVRHRVQCRCSWRKFRRIVLMLFPFLNWVCVYRLRDWLLGDVLAGLNVGLIQIPQGLAIALLTRLLIPPLNVFYSTFCCSMLYVIFGTSHHVSVGSFFLVSALMAPVLQGIMFNSGNLLVGNFTKVNFTDPEFMQNYNQALSMMATLTFLTGAIQLLLGFFCLGFITKYLSETIMNAYLAATALHMMVSQLCYIFGFVIHFHTGPLAFFYNMLDYCIGLPKANSTSILLFLICLVTLRVNKCIKISFKGYPIEFPMEFILIVSFTVIASQIHLSAETSKTVIEMIPSSFLNPAVPDMTLLNSVIVNAFSLAIVSYFLLIFVGRRFASFHNYNINCNQELIAIGLCNILSAFFQSFVFTCAIARTVIQEKSGGRQQFAALIGAVLMLLLVLKFDYLFYELPNAVLAGIILSNVLPLLGSVLDLPSLWKQDVYDFMIWIVTFVAVICLGLDIGLAVAMMFTFFIISVRSHRTKILILGQIPDTNIYRSFTDYKEVLSFPLVRLLLVAPPLRPCREELRWEELKNNAQEVKSYGAVFHFFVVTHIPGLKIFQCCSSISFVNIGNFKRILLREVDLKALPLAEEEMRDLFYETESNSNSSRDFKCGCNCEEPEPPPRISFTERLKNRSQTDSSSSINLVHCSRYESGTPSWPRSESHTPGPGNLPLPRSSRAPVPQKEEVERIWIPSSQSGLTSEETPSDNQAFNSHDNFSMVHFVDLQASKTLRQICNAFHNIDVLVLISGCHPSVVRSFERNDFFDSGISKAQLFLSLHDAVLFAVARRYSKISEVSLEESSEIVQETYPEEEQSEHLKLDLDSSLEREQKEPISSFLEFKEEPDLELELEPEPEPKLPAPPPQPQTPARPEERRLYSRADVCSSLIDPSRALWERNWNQMKKS</sequence>
<dbReference type="Gene3D" id="3.30.750.24">
    <property type="entry name" value="STAS domain"/>
    <property type="match status" value="1"/>
</dbReference>